<sequence length="339" mass="37856">MSLIRMIIGAITMVRTYVSVLLRFPTKMFSVKCTSPNRLDKKTAIVTGSNTGIGKHTAKDFFERGARVIMACRNPQLAEKAAEDIKELCKGKSNLGELVAVKLDLSSLKSVRECAKQILAKEKRIDLLINNAGVMMCPYSKTEDGFEMQMGTNHLGHFLFTMLLLPTICNSIPARIVNVSSLAHEVSSPINFSDLNWEKRRYSSIGAYEQSKLANIIFTKELARRLRENNISGVNTYTLHPGVIKTELGRHLSKTFIPGLSTVFNFATSLFFKTVEQGAQTTIYCAVSDECANDSGLYYKECEVAKPSKLAEDSEVAEKLWNVSWKLVGLEENYNPFKI</sequence>
<dbReference type="InterPro" id="IPR036291">
    <property type="entry name" value="NAD(P)-bd_dom_sf"/>
</dbReference>
<dbReference type="PANTHER" id="PTHR43157:SF73">
    <property type="entry name" value="WW DOMAIN-CONTAINING OXIDOREDUCTASE-LIKE PROTEIN"/>
    <property type="match status" value="1"/>
</dbReference>
<keyword evidence="1" id="KW-0560">Oxidoreductase</keyword>
<evidence type="ECO:0000313" key="4">
    <source>
        <dbReference type="Proteomes" id="UP001152888"/>
    </source>
</evidence>
<evidence type="ECO:0000313" key="3">
    <source>
        <dbReference type="EMBL" id="CAH1992422.1"/>
    </source>
</evidence>
<dbReference type="PRINTS" id="PR00081">
    <property type="entry name" value="GDHRDH"/>
</dbReference>
<evidence type="ECO:0000256" key="2">
    <source>
        <dbReference type="RuleBase" id="RU000363"/>
    </source>
</evidence>
<dbReference type="EMBL" id="CAKOFQ010007142">
    <property type="protein sequence ID" value="CAH1992422.1"/>
    <property type="molecule type" value="Genomic_DNA"/>
</dbReference>
<dbReference type="OrthoDB" id="191139at2759"/>
<comment type="similarity">
    <text evidence="2">Belongs to the short-chain dehydrogenases/reductases (SDR) family.</text>
</comment>
<protein>
    <recommendedName>
        <fullName evidence="5">Retinol dehydrogenase 13</fullName>
    </recommendedName>
</protein>
<proteinExistence type="inferred from homology"/>
<evidence type="ECO:0000256" key="1">
    <source>
        <dbReference type="ARBA" id="ARBA00023002"/>
    </source>
</evidence>
<accession>A0A9P0PPV4</accession>
<dbReference type="Pfam" id="PF00106">
    <property type="entry name" value="adh_short"/>
    <property type="match status" value="1"/>
</dbReference>
<organism evidence="3 4">
    <name type="scientific">Acanthoscelides obtectus</name>
    <name type="common">Bean weevil</name>
    <name type="synonym">Bruchus obtectus</name>
    <dbReference type="NCBI Taxonomy" id="200917"/>
    <lineage>
        <taxon>Eukaryota</taxon>
        <taxon>Metazoa</taxon>
        <taxon>Ecdysozoa</taxon>
        <taxon>Arthropoda</taxon>
        <taxon>Hexapoda</taxon>
        <taxon>Insecta</taxon>
        <taxon>Pterygota</taxon>
        <taxon>Neoptera</taxon>
        <taxon>Endopterygota</taxon>
        <taxon>Coleoptera</taxon>
        <taxon>Polyphaga</taxon>
        <taxon>Cucujiformia</taxon>
        <taxon>Chrysomeloidea</taxon>
        <taxon>Chrysomelidae</taxon>
        <taxon>Bruchinae</taxon>
        <taxon>Bruchini</taxon>
        <taxon>Acanthoscelides</taxon>
    </lineage>
</organism>
<dbReference type="Proteomes" id="UP001152888">
    <property type="component" value="Unassembled WGS sequence"/>
</dbReference>
<comment type="caution">
    <text evidence="3">The sequence shown here is derived from an EMBL/GenBank/DDBJ whole genome shotgun (WGS) entry which is preliminary data.</text>
</comment>
<dbReference type="GO" id="GO:0016491">
    <property type="term" value="F:oxidoreductase activity"/>
    <property type="evidence" value="ECO:0007669"/>
    <property type="project" value="UniProtKB-KW"/>
</dbReference>
<keyword evidence="4" id="KW-1185">Reference proteome</keyword>
<reference evidence="3" key="1">
    <citation type="submission" date="2022-03" db="EMBL/GenBank/DDBJ databases">
        <authorList>
            <person name="Sayadi A."/>
        </authorList>
    </citation>
    <scope>NUCLEOTIDE SEQUENCE</scope>
</reference>
<evidence type="ECO:0008006" key="5">
    <source>
        <dbReference type="Google" id="ProtNLM"/>
    </source>
</evidence>
<name>A0A9P0PPV4_ACAOB</name>
<dbReference type="InterPro" id="IPR002347">
    <property type="entry name" value="SDR_fam"/>
</dbReference>
<dbReference type="PRINTS" id="PR00080">
    <property type="entry name" value="SDRFAMILY"/>
</dbReference>
<dbReference type="Gene3D" id="3.40.50.720">
    <property type="entry name" value="NAD(P)-binding Rossmann-like Domain"/>
    <property type="match status" value="1"/>
</dbReference>
<dbReference type="PANTHER" id="PTHR43157">
    <property type="entry name" value="PHOSPHATIDYLINOSITOL-GLYCAN BIOSYNTHESIS CLASS F PROTEIN-RELATED"/>
    <property type="match status" value="1"/>
</dbReference>
<dbReference type="SUPFAM" id="SSF51735">
    <property type="entry name" value="NAD(P)-binding Rossmann-fold domains"/>
    <property type="match status" value="1"/>
</dbReference>
<dbReference type="AlphaFoldDB" id="A0A9P0PPV4"/>
<gene>
    <name evidence="3" type="ORF">ACAOBT_LOCUS20848</name>
</gene>